<dbReference type="AlphaFoldDB" id="A0A1G2C0H7"/>
<name>A0A1G2C0H7_9BACT</name>
<feature type="transmembrane region" description="Helical" evidence="3">
    <location>
        <begin position="122"/>
        <end position="139"/>
    </location>
</feature>
<evidence type="ECO:0000313" key="5">
    <source>
        <dbReference type="Proteomes" id="UP000177626"/>
    </source>
</evidence>
<evidence type="ECO:0008006" key="6">
    <source>
        <dbReference type="Google" id="ProtNLM"/>
    </source>
</evidence>
<evidence type="ECO:0000256" key="2">
    <source>
        <dbReference type="ARBA" id="ARBA00022803"/>
    </source>
</evidence>
<feature type="transmembrane region" description="Helical" evidence="3">
    <location>
        <begin position="314"/>
        <end position="335"/>
    </location>
</feature>
<dbReference type="EMBL" id="MHKQ01000013">
    <property type="protein sequence ID" value="OGY94060.1"/>
    <property type="molecule type" value="Genomic_DNA"/>
</dbReference>
<keyword evidence="3" id="KW-0472">Membrane</keyword>
<protein>
    <recommendedName>
        <fullName evidence="6">Glycosyltransferase RgtA/B/C/D-like domain-containing protein</fullName>
    </recommendedName>
</protein>
<organism evidence="4 5">
    <name type="scientific">Candidatus Komeilibacteria bacterium RIFOXYC1_FULL_37_11</name>
    <dbReference type="NCBI Taxonomy" id="1798555"/>
    <lineage>
        <taxon>Bacteria</taxon>
        <taxon>Candidatus Komeiliibacteriota</taxon>
    </lineage>
</organism>
<dbReference type="PANTHER" id="PTHR44227">
    <property type="match status" value="1"/>
</dbReference>
<dbReference type="InterPro" id="IPR052346">
    <property type="entry name" value="O-mannosyl-transferase_TMTC"/>
</dbReference>
<feature type="transmembrane region" description="Helical" evidence="3">
    <location>
        <begin position="341"/>
        <end position="358"/>
    </location>
</feature>
<evidence type="ECO:0000313" key="4">
    <source>
        <dbReference type="EMBL" id="OGY94060.1"/>
    </source>
</evidence>
<reference evidence="4 5" key="1">
    <citation type="journal article" date="2016" name="Nat. Commun.">
        <title>Thousands of microbial genomes shed light on interconnected biogeochemical processes in an aquifer system.</title>
        <authorList>
            <person name="Anantharaman K."/>
            <person name="Brown C.T."/>
            <person name="Hug L.A."/>
            <person name="Sharon I."/>
            <person name="Castelle C.J."/>
            <person name="Probst A.J."/>
            <person name="Thomas B.C."/>
            <person name="Singh A."/>
            <person name="Wilkins M.J."/>
            <person name="Karaoz U."/>
            <person name="Brodie E.L."/>
            <person name="Williams K.H."/>
            <person name="Hubbard S.S."/>
            <person name="Banfield J.F."/>
        </authorList>
    </citation>
    <scope>NUCLEOTIDE SEQUENCE [LARGE SCALE GENOMIC DNA]</scope>
</reference>
<sequence>MRLLDKFSHLRFFSLWLIFLLISLLFFGQSLNNFFASDDFHWLVIARDTQWSWQIFFTNYEGGHVGGSYNPLLVIIFKLFYQLFSTNYFVYHLASLLFHSINGLLVYILANKIFDLTGIKNKGYSLVAALLFLLYPIHVEAIAWIAAWPHLLVTIFYLLALINYFVFKDSGRKITLLYSFIFFILALLIKEIAISLPFLILIWEVYFYSLKNNKRLPFYYLAFYFVIWLLFLALRYLFIGLIFGYYGASSLKFSLVNLVSNILPFFGDFLTWGFLRNVLYRGLYQYADLVAIVIMAGLAGYFFILLTKKKYQQFVGLGSLFLMLAPVLIVGLHRTTFAGERYLYLPSVFFIIWILFLLQQINWSFKAVSSALVVFILLSFSVVYYKIDIWNQASDLSQQIVVSYSDLEIKSRQSLISIALPDNLSGAEVFRNNLQQALEIYYPNNYPMISSTQAYLEVNRDNKNNQLLKWRQDTLGWFGESVDGSFVVTGITSIASGGLYWELWNYNYQNYQANLIRLMPESDLKVELESGQTKILIFDRGVLKILP</sequence>
<keyword evidence="1" id="KW-0677">Repeat</keyword>
<feature type="transmembrane region" description="Helical" evidence="3">
    <location>
        <begin position="145"/>
        <end position="166"/>
    </location>
</feature>
<feature type="transmembrane region" description="Helical" evidence="3">
    <location>
        <begin position="255"/>
        <end position="274"/>
    </location>
</feature>
<feature type="transmembrane region" description="Helical" evidence="3">
    <location>
        <begin position="12"/>
        <end position="31"/>
    </location>
</feature>
<keyword evidence="3" id="KW-0812">Transmembrane</keyword>
<feature type="transmembrane region" description="Helical" evidence="3">
    <location>
        <begin position="89"/>
        <end position="110"/>
    </location>
</feature>
<feature type="transmembrane region" description="Helical" evidence="3">
    <location>
        <begin position="178"/>
        <end position="206"/>
    </location>
</feature>
<proteinExistence type="predicted"/>
<comment type="caution">
    <text evidence="4">The sequence shown here is derived from an EMBL/GenBank/DDBJ whole genome shotgun (WGS) entry which is preliminary data.</text>
</comment>
<accession>A0A1G2C0H7</accession>
<keyword evidence="3" id="KW-1133">Transmembrane helix</keyword>
<dbReference type="Proteomes" id="UP000177626">
    <property type="component" value="Unassembled WGS sequence"/>
</dbReference>
<keyword evidence="2" id="KW-0802">TPR repeat</keyword>
<feature type="transmembrane region" description="Helical" evidence="3">
    <location>
        <begin position="218"/>
        <end position="243"/>
    </location>
</feature>
<gene>
    <name evidence="4" type="ORF">A2406_00300</name>
</gene>
<dbReference type="PANTHER" id="PTHR44227:SF3">
    <property type="entry name" value="PROTEIN O-MANNOSYL-TRANSFERASE TMTC4"/>
    <property type="match status" value="1"/>
</dbReference>
<evidence type="ECO:0000256" key="1">
    <source>
        <dbReference type="ARBA" id="ARBA00022737"/>
    </source>
</evidence>
<evidence type="ECO:0000256" key="3">
    <source>
        <dbReference type="SAM" id="Phobius"/>
    </source>
</evidence>
<feature type="transmembrane region" description="Helical" evidence="3">
    <location>
        <begin position="286"/>
        <end position="307"/>
    </location>
</feature>
<feature type="transmembrane region" description="Helical" evidence="3">
    <location>
        <begin position="365"/>
        <end position="385"/>
    </location>
</feature>